<sequence length="4306" mass="467708">MEATCLQQSLGVSSFGTSGTSVHMLLTGSPPQPKEPEKTTGSHDVIAQSLWLSAAALMVITQELQAQAEYHIVGSFTNWERTVKMEVESEGVFGFTLTLGENRWETFQIWEDGDQDKAHHSRPLYKESAFITSASMGGKRDQQWRGRDGGDGGQYSSQSWQSASQAPWRPRVPAKPQIPSYNSVVVPTQKAPRGEVLAATDGEPDELNHLQAAINAARKAEHRVLKIQKNQTMAQEQWEIFAQSLKEGWIRERKRFMKDAERLSSDLAMALDGQQRARMAVHAAYAGHPFRGVASEKVAQQEVEDAGWDSMVGDWEKEHQEGADAVLRRALESAHLPHTPTRQMLLPRTPVTRAGPDMHAPPDFGGRGPSAAAEVEDPYTFGGAHHGEPLAETAANGEMPRTAATPPVPKYSPSHPGQRDLGQPRVPTAMAPPRKDVKAATKQTPVMDTGSGSLASKLEAKRTGGSAMLPFGGGNQRAPPGLAPEIKQEFAHPIDLVAVAKIVSDDSGDDMDDARPVSVDLMGNPSDLFLVGLCLLDGEDLPATSDLPCVCSVMGGHTLPLPVCVSFPGACWILSAQGAHAMAREGWPDDLPVGRPPFVPVFTPVITEGVCDAWSPCHDEGRADRVADCLCIRDLPWSSWDEENAPDQLLGCYVYTPHYQPVAVAVRMPASADIRYALDVLLDCAPGAPEGLFTSLVPIHPQRIPGYLSVIRFHSLIRGVHDGYAAVICDLTRVGGSYFATVLPKNLSHEALVEFLHPLTSFSEDPLRFVIGGRSRLWPTEAFVSLRDGEAVTAVRQLEESVPRYRAETLRDRSTWGSMQHFFEPAFRLGTCILHRDKRFSVAAIEETGADLFDQVVSFLHLDASRTAICSFPLSDLDVHGEQCPLLVAVADVAAPTGGYREPRRQDFFVLCDLRPLGLKPQFVHAHLPRLHLPSLIADLGIALPAAFQVGVAGASLQGDVVRISCNCTILFYAKEAESDGSASAVDMSPAPDLSEPSAGRPASPWEHLGDDVEPEPSGAMHFDVTLPSDHSWNLGADEAEQVQAPQAPQANHGGQALPTPPVSFSEAPRGWSYADFCVHMAEGWDEQSDRPPVEATIPSPFDSNLPPAEVPRVAVAEAPPAAGCSNCPAPSHVAPPPAHGDDGMTTLVALVYSPDYSPEFLRVQLSLPCGIEAFLAAALADRYGPKVPLFPAVVPVFPQPFAELIILVASPAWLVARPTVLLDCQRLNQTIFACVLTAECTRESLLVAAGLCSEDDTLVFVHGLSQPLGPAQSISLVTGMTVSFAPVGSGAPATFDLATRLLTREGWNAQAPLPGPGYFPGQTFWVLTDGQPIRFFVDYRRRLCLHAELCDHLEVPTHLLHVASACPSITNAFYRGYWITDVVVATQGLSRLADPPVQCPEPRVALILDCRPILRGIRWLLLDRPCIEVYALTRLFQDQCPPEHLITITGATKEQRGLEVVFPVSSGMVLNISFEEDLGPGGSSDAPSDGPDGSPPGDYEPPPPDPANEDDGCLTGTMGSSAPRGRSRSPRGPSGSTAADGPHAALSPQGPGSRALASTVELNMVRFTMRTQIIQHVGAPGFRPLLVHMCCRLGVPSRLSSLVVMLCQAFGRAGLARGCHEVLRFTGGPWASDPLERLLSDASGDHTPAGEVYEAARRATLQLGLPWPGMPPRAPLPAAPDADGEESATSEDWMMTAATFVILTPEYAPESVDMHIMVPQSVAEALVLLDTCRGGSGRDFFPQLAPVCPQPDPRWGLVVALPDWANGKSIICLDLTLVDGRVFAVASTPVADRHTLLNYAGLSGGAEVDVYAGARDAPVHHMDAVVLAHGDCVTFVRRGEEVEFGCTLRQMLQTHLGWAPGPAFPQEAPGDRFCAVTTGFYCDFHLRPDRAPYYRSDLASRLYLSVLRMVVQPAAPRQEDVAIFGRLCRTVIAVGESWRRDDDEVGLLDCRPVLEGWWRVQTTDRWLDVGALRRNFDRHAPAGFVTVFSHCPRHWAWLWLEPGQVVRVSYARDEADTSGAHRDGESSPEDLARPGAPSGDGEHASSSRSDGGLSAPSDAVASDVSGAPTSPARENVSSVERNSAQWKDTWTEGLLHAACLPSLLWLTSVLLTVFPELTLAIGFLFCVGQPPRHRVLVALLGVSLCAASGVVAMGVADPDVRDGAGDAPAAVDLQHCFHSSWIHVPGRPIPTPCRGAMPGECLPGVRVTAPDDFACLQGCLTLLQESAMRHDCCAFFHASTLLEVLWEHLHPPGPGPTVLSLASLVPATERPVGSVTEWFSLDAGQCSLPITCEMWQELCRRTPLSSLPTLPSELKKPERFLDWTKVGAALSFPADASLVCLTSDGSFAPASGRAGWGVVVSAVTRDYPTVPGRFIGGYFGQTSDIWELGMPDAGPVNAFASELVGLYWAALMCFQLRLPCATVFRCDNRAALDIASGQATGGTHVVCRACQGLHFGLRFWLQLHPTYAHVYGHSGDPANELADALASWGETHPSPVIFDLNPHDWFREQGAPFDWVPHLCWMYRQPWAAPAMSHGMITWDSKEPDAKIPLKEQIAPFLRALPAPADGQSPSSSVMTLVFATYNTLSIAETGQVQGSSQDGLHGMVGRVALLDKSLAAQNVSLAGLQETRTPVGTTQSAHYKRYCSGCLDRRALGVELWIGIGPSCPEHSAIVLHTDNTRLVARVSVLGSHWCVFVGHAPHRGHGPAALDMTRFGSSVLMDEAGELFHQLLRRCNAWVPATFDDFFTGPGGTLVQRRSGQLARSDYMAVPLRWQDMGVWSCVDARISAGHSIPDHYAVLVGLSYRAARPSARKKHGRIDTNALLAPANEHRILEVLQGIPQVDWHTNVNDHAAVLVNSVYGRLQEMFPLKARRMSKGYLTQETALTHQCLANLRHAMRWRCHALRLAVIRCAFLAWRGHAGFSSLFQGKWLHSLRCSIAAASMKLQALGKQEVSAEWRRHFASLEGILVQPVFGKVLHKAFRRLPADLFESRAAPHQIGGRRGMSYAFGHFLSRHFLAFAKNRCISAAVIFSDLAAAYYAVVREAVVGARLCQDPIEEISRSLGLTGADLQELQAHILTEPVFDASCSELLRAFIRETHVDTWFHVSTDGEVVRTRRGTRPGSCIADVAFNLLFEKVLARRGRFDSNVVPAIPWSGSKELVLFVDKDHTTAPRVTLQDIAYADDHAMPRVCKILVLREHKMPVAVDAVPHYRHLGSVISFDGSLLPEVKQKVALAKVAFGEGRRKLFACPHIALQKRVCLCHVHVVSALLAGAGAWPLLCNTVWNLLERCVTSLCRQMLRIPAHADQHWSRAAVLVACEFPSAFDLLAAERLRFLGQLVRKGPCAAWALLQHCPDTVAAYTQAGDWLLAAVNGTCPFPDFLPHWDDWFTVMDTRQRYWKGLIKRATAWHHGRRSAWVMFDKAVRAIWQPVADPLRAPDQEDHACLLCKKAFANAQSWASHAQLQHGYRSLHFRLAEGVRCRACGSTFANLRRHRTHLQVSRRCLQSVARQDAGLLPVLELPQGHVQSRAVAGRGTSHLPPPEEDVSYSLLAKLQALRGVTDEEIFAVVTAELESLPVLRHTVRRWAVALPPGDLREAAEDVLLCLTADILCDVVARPPRSRDPVVSFRPLVCPLFWRPRPAGLPGLVLLGSPNAAADVLSITPGGGWRSPPFWLPPTVDMDFAGAWVLHPGVHWADRDASVLGPSRQGVCGRFATWRVSGKPTQVKLCNEDYVRRLHITPASEVLRQATTLRVIMSIFVDVHLLSGKCASVEVRADASVKSLKQQAQSALVVPGRGRLLNSSGKVLDGAQTIAEARLMSGDVLTLHVNQVQLKASRRGGVFSAFAALLGDGSVVTWGSADYGGDSGAVQDQLRDVQQIQASDGAFAAILGDGSVVTWGSAEYGGDSSAVRHQLRDVQRIQASVGAFAAILGDGSVITWGRADVGGDSSAVRHQLRDVQQIQASDHAFAAILGDGSVVTWGSAHYLGDSIAEILTHAGETEIRIVAAFPDDYEPEEAAGEIPVVEQDAHMVGMPGDSYRVRLTLGDMRRVDWQKLPRSASFSSEALPPSSYYVAGDFNFWDFQRMEEEHPSSSSKSRSFVTEVRLRSDKDTFQVVQNKDWDQAFYPEGSATDPSSLRGPDAFGALKGWRLPGKAGDVFRIHFRRSMPSAGTDEKFVSFTRSPASSSTSQELVVSHGFSLVGSWDDCKSKRPMVFDKAKSSWTAEVVLGVTGLEFFQFLFEGSWMAVVYPSVNEAPASAPPQGPDSAGAGRFWRLEDKSLHPGDIARIALKVSPSGLPQSVSFEKIVS</sequence>
<feature type="region of interest" description="Disordered" evidence="1">
    <location>
        <begin position="1475"/>
        <end position="1555"/>
    </location>
</feature>
<evidence type="ECO:0000256" key="2">
    <source>
        <dbReference type="SAM" id="Phobius"/>
    </source>
</evidence>
<dbReference type="SUPFAM" id="SSF53098">
    <property type="entry name" value="Ribonuclease H-like"/>
    <property type="match status" value="1"/>
</dbReference>
<dbReference type="SUPFAM" id="SSF50985">
    <property type="entry name" value="RCC1/BLIP-II"/>
    <property type="match status" value="1"/>
</dbReference>
<name>A0A1Q9CVW2_SYMMI</name>
<dbReference type="PROSITE" id="PS00028">
    <property type="entry name" value="ZINC_FINGER_C2H2_1"/>
    <property type="match status" value="1"/>
</dbReference>
<feature type="compositionally biased region" description="Low complexity" evidence="1">
    <location>
        <begin position="1042"/>
        <end position="1051"/>
    </location>
</feature>
<feature type="domain" description="Ubiquitin-like" evidence="3">
    <location>
        <begin position="3757"/>
        <end position="3829"/>
    </location>
</feature>
<evidence type="ECO:0000256" key="1">
    <source>
        <dbReference type="SAM" id="MobiDB-lite"/>
    </source>
</evidence>
<feature type="region of interest" description="Disordered" evidence="1">
    <location>
        <begin position="22"/>
        <end position="42"/>
    </location>
</feature>
<protein>
    <recommendedName>
        <fullName evidence="3">Ubiquitin-like domain-containing protein</fullName>
    </recommendedName>
</protein>
<feature type="compositionally biased region" description="Pro residues" evidence="1">
    <location>
        <begin position="1670"/>
        <end position="1679"/>
    </location>
</feature>
<reference evidence="4 5" key="1">
    <citation type="submission" date="2016-02" db="EMBL/GenBank/DDBJ databases">
        <title>Genome analysis of coral dinoflagellate symbionts highlights evolutionary adaptations to a symbiotic lifestyle.</title>
        <authorList>
            <person name="Aranda M."/>
            <person name="Li Y."/>
            <person name="Liew Y.J."/>
            <person name="Baumgarten S."/>
            <person name="Simakov O."/>
            <person name="Wilson M."/>
            <person name="Piel J."/>
            <person name="Ashoor H."/>
            <person name="Bougouffa S."/>
            <person name="Bajic V.B."/>
            <person name="Ryu T."/>
            <person name="Ravasi T."/>
            <person name="Bayer T."/>
            <person name="Micklem G."/>
            <person name="Kim H."/>
            <person name="Bhak J."/>
            <person name="Lajeunesse T.C."/>
            <person name="Voolstra C.R."/>
        </authorList>
    </citation>
    <scope>NUCLEOTIDE SEQUENCE [LARGE SCALE GENOMIC DNA]</scope>
    <source>
        <strain evidence="4 5">CCMP2467</strain>
    </source>
</reference>
<dbReference type="Gene3D" id="3.30.420.10">
    <property type="entry name" value="Ribonuclease H-like superfamily/Ribonuclease H"/>
    <property type="match status" value="1"/>
</dbReference>
<dbReference type="InterPro" id="IPR000626">
    <property type="entry name" value="Ubiquitin-like_dom"/>
</dbReference>
<keyword evidence="2" id="KW-0472">Membrane</keyword>
<keyword evidence="5" id="KW-1185">Reference proteome</keyword>
<dbReference type="InterPro" id="IPR036397">
    <property type="entry name" value="RNaseH_sf"/>
</dbReference>
<evidence type="ECO:0000313" key="5">
    <source>
        <dbReference type="Proteomes" id="UP000186817"/>
    </source>
</evidence>
<dbReference type="InterPro" id="IPR012337">
    <property type="entry name" value="RNaseH-like_sf"/>
</dbReference>
<dbReference type="OrthoDB" id="419896at2759"/>
<dbReference type="EMBL" id="LSRX01000885">
    <property type="protein sequence ID" value="OLP87029.1"/>
    <property type="molecule type" value="Genomic_DNA"/>
</dbReference>
<feature type="region of interest" description="Disordered" evidence="1">
    <location>
        <begin position="1670"/>
        <end position="1690"/>
    </location>
</feature>
<proteinExistence type="predicted"/>
<feature type="compositionally biased region" description="Low complexity" evidence="1">
    <location>
        <begin position="1520"/>
        <end position="1537"/>
    </location>
</feature>
<evidence type="ECO:0000259" key="3">
    <source>
        <dbReference type="PROSITE" id="PS50053"/>
    </source>
</evidence>
<dbReference type="InterPro" id="IPR009091">
    <property type="entry name" value="RCC1/BLIP-II"/>
</dbReference>
<feature type="region of interest" description="Disordered" evidence="1">
    <location>
        <begin position="397"/>
        <end position="452"/>
    </location>
</feature>
<comment type="caution">
    <text evidence="4">The sequence shown here is derived from an EMBL/GenBank/DDBJ whole genome shotgun (WGS) entry which is preliminary data.</text>
</comment>
<feature type="region of interest" description="Disordered" evidence="1">
    <location>
        <begin position="132"/>
        <end position="176"/>
    </location>
</feature>
<feature type="transmembrane region" description="Helical" evidence="2">
    <location>
        <begin position="2104"/>
        <end position="2129"/>
    </location>
</feature>
<gene>
    <name evidence="4" type="ORF">AK812_SmicGene31792</name>
</gene>
<dbReference type="SUPFAM" id="SSF54236">
    <property type="entry name" value="Ubiquitin-like"/>
    <property type="match status" value="1"/>
</dbReference>
<dbReference type="Proteomes" id="UP000186817">
    <property type="component" value="Unassembled WGS sequence"/>
</dbReference>
<feature type="region of interest" description="Disordered" evidence="1">
    <location>
        <begin position="2017"/>
        <end position="2083"/>
    </location>
</feature>
<dbReference type="InterPro" id="IPR013087">
    <property type="entry name" value="Znf_C2H2_type"/>
</dbReference>
<dbReference type="GO" id="GO:0003676">
    <property type="term" value="F:nucleic acid binding"/>
    <property type="evidence" value="ECO:0007669"/>
    <property type="project" value="InterPro"/>
</dbReference>
<feature type="compositionally biased region" description="Basic and acidic residues" evidence="1">
    <location>
        <begin position="2017"/>
        <end position="2026"/>
    </location>
</feature>
<dbReference type="CDD" id="cd17039">
    <property type="entry name" value="Ubl_ubiquitin_like"/>
    <property type="match status" value="1"/>
</dbReference>
<feature type="compositionally biased region" description="Polar residues" evidence="1">
    <location>
        <begin position="441"/>
        <end position="452"/>
    </location>
</feature>
<dbReference type="InterPro" id="IPR029071">
    <property type="entry name" value="Ubiquitin-like_domsf"/>
</dbReference>
<keyword evidence="2" id="KW-0812">Transmembrane</keyword>
<organism evidence="4 5">
    <name type="scientific">Symbiodinium microadriaticum</name>
    <name type="common">Dinoflagellate</name>
    <name type="synonym">Zooxanthella microadriatica</name>
    <dbReference type="NCBI Taxonomy" id="2951"/>
    <lineage>
        <taxon>Eukaryota</taxon>
        <taxon>Sar</taxon>
        <taxon>Alveolata</taxon>
        <taxon>Dinophyceae</taxon>
        <taxon>Suessiales</taxon>
        <taxon>Symbiodiniaceae</taxon>
        <taxon>Symbiodinium</taxon>
    </lineage>
</organism>
<feature type="region of interest" description="Disordered" evidence="1">
    <location>
        <begin position="983"/>
        <end position="1065"/>
    </location>
</feature>
<feature type="transmembrane region" description="Helical" evidence="2">
    <location>
        <begin position="2136"/>
        <end position="2157"/>
    </location>
</feature>
<feature type="compositionally biased region" description="Low complexity" evidence="1">
    <location>
        <begin position="1484"/>
        <end position="1498"/>
    </location>
</feature>
<feature type="compositionally biased region" description="Low complexity" evidence="1">
    <location>
        <begin position="2055"/>
        <end position="2069"/>
    </location>
</feature>
<keyword evidence="2" id="KW-1133">Transmembrane helix</keyword>
<feature type="compositionally biased region" description="Basic and acidic residues" evidence="1">
    <location>
        <begin position="138"/>
        <end position="150"/>
    </location>
</feature>
<evidence type="ECO:0000313" key="4">
    <source>
        <dbReference type="EMBL" id="OLP87029.1"/>
    </source>
</evidence>
<feature type="compositionally biased region" description="Low complexity" evidence="1">
    <location>
        <begin position="154"/>
        <end position="165"/>
    </location>
</feature>
<accession>A0A1Q9CVW2</accession>
<dbReference type="Gene3D" id="2.130.10.30">
    <property type="entry name" value="Regulator of chromosome condensation 1/beta-lactamase-inhibitor protein II"/>
    <property type="match status" value="1"/>
</dbReference>
<dbReference type="PROSITE" id="PS50053">
    <property type="entry name" value="UBIQUITIN_2"/>
    <property type="match status" value="1"/>
</dbReference>